<feature type="compositionally biased region" description="Polar residues" evidence="1">
    <location>
        <begin position="597"/>
        <end position="607"/>
    </location>
</feature>
<feature type="domain" description="DEP" evidence="2">
    <location>
        <begin position="1431"/>
        <end position="1489"/>
    </location>
</feature>
<dbReference type="GO" id="GO:1990130">
    <property type="term" value="C:GATOR1 complex"/>
    <property type="evidence" value="ECO:0007669"/>
    <property type="project" value="TreeGrafter"/>
</dbReference>
<feature type="compositionally biased region" description="Gly residues" evidence="1">
    <location>
        <begin position="1090"/>
        <end position="1101"/>
    </location>
</feature>
<dbReference type="InterPro" id="IPR045838">
    <property type="entry name" value="DEPDC5_CTD"/>
</dbReference>
<evidence type="ECO:0000313" key="3">
    <source>
        <dbReference type="Proteomes" id="UP000694843"/>
    </source>
</evidence>
<feature type="compositionally biased region" description="Low complexity" evidence="1">
    <location>
        <begin position="1300"/>
        <end position="1311"/>
    </location>
</feature>
<dbReference type="GO" id="GO:0034198">
    <property type="term" value="P:cellular response to amino acid starvation"/>
    <property type="evidence" value="ECO:0007669"/>
    <property type="project" value="TreeGrafter"/>
</dbReference>
<dbReference type="PROSITE" id="PS50186">
    <property type="entry name" value="DEP"/>
    <property type="match status" value="1"/>
</dbReference>
<dbReference type="OrthoDB" id="39497at2759"/>
<dbReference type="SMART" id="SM00049">
    <property type="entry name" value="DEP"/>
    <property type="match status" value="1"/>
</dbReference>
<dbReference type="GO" id="GO:0035556">
    <property type="term" value="P:intracellular signal transduction"/>
    <property type="evidence" value="ECO:0007669"/>
    <property type="project" value="InterPro"/>
</dbReference>
<dbReference type="GO" id="GO:0010508">
    <property type="term" value="P:positive regulation of autophagy"/>
    <property type="evidence" value="ECO:0007669"/>
    <property type="project" value="TreeGrafter"/>
</dbReference>
<dbReference type="KEGG" id="hazt:108671483"/>
<dbReference type="InterPro" id="IPR055213">
    <property type="entry name" value="IML1_double_psi_beta_barrel"/>
</dbReference>
<feature type="region of interest" description="Disordered" evidence="1">
    <location>
        <begin position="1782"/>
        <end position="1801"/>
    </location>
</feature>
<feature type="region of interest" description="Disordered" evidence="1">
    <location>
        <begin position="1064"/>
        <end position="1103"/>
    </location>
</feature>
<feature type="compositionally biased region" description="Polar residues" evidence="1">
    <location>
        <begin position="331"/>
        <end position="341"/>
    </location>
</feature>
<dbReference type="InterPro" id="IPR048255">
    <property type="entry name" value="IML1_N"/>
</dbReference>
<dbReference type="GeneID" id="108671483"/>
<dbReference type="RefSeq" id="XP_047741122.1">
    <property type="nucleotide sequence ID" value="XM_047885166.1"/>
</dbReference>
<dbReference type="InterPro" id="IPR036388">
    <property type="entry name" value="WH-like_DNA-bd_sf"/>
</dbReference>
<sequence>MAATSGKGSEAGSGKSQAMKLIFHQKSYKSDNQELLLNPQESGFGPGDILEIYHKKTNNADSRPLPAYPRLLLQVPRTPSTEENIAKGTISVEQSISAQFRLQRFEMVQVTKIEPEKVALQLLEVTFKDQYLNRSDMWRLTQHLEGCVVYKNKIVEFCGQTIRCQVYEMWSQGSRVACGYVSADTKVVYRSSTSRFYLFIQMSSEMWEFDHFGDLLFEKAVSGFLTELFDKWKKMNTNHDVTIVLFSRSFYPTAKSLDEFPGDMRSCIQRDHLGRYFQDFYRVAVQNERHEDWSCVLRTLRQLFYHYPSAVLGRQTIHGETLLDVRDTHLQRSASKAPNKTTDVDHDDHSRRTLHRSPNSTKQFSEKCKNLKPPRAELSTADEGNFLEVLNMSLNVFEKHYTDRSMERTGQMSVVVTPGVGVFQVDRALANITKQRIIDNGVGSDLVCLGEQPLHAVPLLKFQRRQGGGNDYSMPHNWINLSFYSSIKRSRRAAMGDLYVPRIHVPEHCIPSFYPNAHSRNSRHPFGERRPTSSRHHVSNLLEPLQPAPSISLSCPASIILDHARGAELLKLKWGLSHMSQSKQSSSTKPVKPRGTTCKQFPNCSDTETAKATGVNSKESDYSFKKPASSNGKDAEPGKSSSYKGFEAVSRKSSSGQDTTAGRAGRTDAEGRSSRADAEGRSSGTDAEGRSSRTDAEGRSCRTDAEGFSHHPASNADFRSDMTTAELEAHMNAYDEAIFKYPVKPYGTGTSDTEGGGVTATPPTATSYRVHYTRQSSQSYGALNLELGDAAAAAVAASEEDLEAPPAYDAIRGGAPPLINPFDPKYTTIRLTSYRRRWVHIFPKNVSGALIQQHHKEDVALKKDLTTYPSSSEDELETDVLGNLQEEESPVGAPVNTHDNLEMGRNNAPAAGNDATGSTSSSRPPSMLGIHKHRASLGHLGPTAHDTLLWGATGEQEWSAAITTGVDWKSLTLPACLPITTDFFPSEESIEKDYVLSNYALLPDDINEPLNAPHNVSASSSSSQALPATFGRSHMTAAQVFKELVSQRLSQGFQLILPKDDVARSGHGLRRRRKKRSLTASQEWQSTSSQGGGRGTTGGGSAAFRYAGSPGLPALEMKPHVGSRSADHHPEYKLSIGTLFHKLKLVGNNRIEASVYRPRIMSETLTKDYKYRFCAPYMTGYELSSTKFQTERLDRYKWNYLDNYVSLYSDSFENPLIEELKYWRMRMVVVPDLYCSILRQLMDDWKNFPDAGIYSPPSSLQRSAINESFIKFFEMIHRIKRQVVKRPKMPAQGVFPNLDSGSMPGNPGSSGVRERSMSAREGPVQQSNASLVRERMLSGSSGPDVSTKQLNIPDLNGDIRAREALFPSEGMVSSIAQSTVSSSQSPNITAALVEGKRSLSSDSDLADIAAAMKSTGTGLNFFSPPHSSLPPLSFLSTDAVVWLREHVSNVNTHTDAMNLLQRLCSDDYIRHASGHQRTTVYYGFYIYFLVTGDKEQDRTSNPDTYCQEFHEVEIKPVEAYGNYPYAQDSPSVVDDSAALPPFLQRDLPPLAQPFRTSAGRLVSLGPISIDPHRRSDRSEWGDLVCTSSFSCDSAYLFSLRWMCASGPLVAELIALWQRRAASCNLFLFPIPSDPFALPHSLDCDPLRGPLHLPLVMSCNPPCTASRGLGSPSSATDEKGSSSHIKNKLRPALRLCPKHDVFAKFPSNTRPLRTRLLQEAILAKYGFVRLQNDLMASTSSVPSNDHNQFVHVSGNAFVMVLTPGIVDIQPDSHASVTVVSGAADSGTEDSAPVAPSFTPARFTDPPLPRPSSLLIEVMGVESSSSVGSLVASPHEEYFHRLMSEHHKASAAPSAAHAAACNSDKSRFCLQQSPGFLWSFNYMMSKRWKAAASGEEAFGELLLHDFKNFCANKNDRLSKFIESFNVKEESCASVCDDVFSAS</sequence>
<dbReference type="SUPFAM" id="SSF46785">
    <property type="entry name" value="Winged helix' DNA-binding domain"/>
    <property type="match status" value="1"/>
</dbReference>
<dbReference type="Pfam" id="PF12257">
    <property type="entry name" value="IML1"/>
    <property type="match status" value="1"/>
</dbReference>
<feature type="compositionally biased region" description="Basic and acidic residues" evidence="1">
    <location>
        <begin position="687"/>
        <end position="709"/>
    </location>
</feature>
<feature type="region of interest" description="Disordered" evidence="1">
    <location>
        <begin position="885"/>
        <end position="927"/>
    </location>
</feature>
<evidence type="ECO:0000256" key="1">
    <source>
        <dbReference type="SAM" id="MobiDB-lite"/>
    </source>
</evidence>
<reference evidence="4" key="1">
    <citation type="submission" date="2025-08" db="UniProtKB">
        <authorList>
            <consortium name="RefSeq"/>
        </authorList>
    </citation>
    <scope>IDENTIFICATION</scope>
    <source>
        <tissue evidence="4">Whole organism</tissue>
    </source>
</reference>
<dbReference type="Pfam" id="PF19418">
    <property type="entry name" value="DEPDC5_CTD"/>
    <property type="match status" value="3"/>
</dbReference>
<keyword evidence="3" id="KW-1185">Reference proteome</keyword>
<evidence type="ECO:0000313" key="4">
    <source>
        <dbReference type="RefSeq" id="XP_047741122.1"/>
    </source>
</evidence>
<dbReference type="Pfam" id="PF23013">
    <property type="entry name" value="IML1_N"/>
    <property type="match status" value="1"/>
</dbReference>
<feature type="region of interest" description="Disordered" evidence="1">
    <location>
        <begin position="580"/>
        <end position="719"/>
    </location>
</feature>
<dbReference type="InterPro" id="IPR000591">
    <property type="entry name" value="DEP_dom"/>
</dbReference>
<dbReference type="CTD" id="38176"/>
<feature type="compositionally biased region" description="Polar residues" evidence="1">
    <location>
        <begin position="915"/>
        <end position="924"/>
    </location>
</feature>
<name>A0A979FXE6_HYAAZ</name>
<dbReference type="PANTHER" id="PTHR13179">
    <property type="entry name" value="DEP DOMAIN CONTAINING PROTEIN 5"/>
    <property type="match status" value="1"/>
</dbReference>
<feature type="region of interest" description="Disordered" evidence="1">
    <location>
        <begin position="1294"/>
        <end position="1330"/>
    </location>
</feature>
<accession>A0A979FXE6</accession>
<feature type="compositionally biased region" description="Basic and acidic residues" evidence="1">
    <location>
        <begin position="665"/>
        <end position="680"/>
    </location>
</feature>
<dbReference type="GO" id="GO:0005765">
    <property type="term" value="C:lysosomal membrane"/>
    <property type="evidence" value="ECO:0007669"/>
    <property type="project" value="TreeGrafter"/>
</dbReference>
<dbReference type="OMA" id="SWMNATP"/>
<dbReference type="GO" id="GO:0005096">
    <property type="term" value="F:GTPase activator activity"/>
    <property type="evidence" value="ECO:0007669"/>
    <property type="project" value="InterPro"/>
</dbReference>
<dbReference type="Gene3D" id="1.10.10.10">
    <property type="entry name" value="Winged helix-like DNA-binding domain superfamily/Winged helix DNA-binding domain"/>
    <property type="match status" value="1"/>
</dbReference>
<dbReference type="GO" id="GO:1904262">
    <property type="term" value="P:negative regulation of TORC1 signaling"/>
    <property type="evidence" value="ECO:0007669"/>
    <property type="project" value="TreeGrafter"/>
</dbReference>
<feature type="compositionally biased region" description="Polar residues" evidence="1">
    <location>
        <begin position="651"/>
        <end position="660"/>
    </location>
</feature>
<dbReference type="Proteomes" id="UP000694843">
    <property type="component" value="Unplaced"/>
</dbReference>
<feature type="compositionally biased region" description="Basic residues" evidence="1">
    <location>
        <begin position="1067"/>
        <end position="1077"/>
    </location>
</feature>
<organism evidence="3 4">
    <name type="scientific">Hyalella azteca</name>
    <name type="common">Amphipod</name>
    <dbReference type="NCBI Taxonomy" id="294128"/>
    <lineage>
        <taxon>Eukaryota</taxon>
        <taxon>Metazoa</taxon>
        <taxon>Ecdysozoa</taxon>
        <taxon>Arthropoda</taxon>
        <taxon>Crustacea</taxon>
        <taxon>Multicrustacea</taxon>
        <taxon>Malacostraca</taxon>
        <taxon>Eumalacostraca</taxon>
        <taxon>Peracarida</taxon>
        <taxon>Amphipoda</taxon>
        <taxon>Senticaudata</taxon>
        <taxon>Talitrida</taxon>
        <taxon>Talitroidea</taxon>
        <taxon>Hyalellidae</taxon>
        <taxon>Hyalella</taxon>
    </lineage>
</organism>
<dbReference type="PANTHER" id="PTHR13179:SF8">
    <property type="entry name" value="GATOR COMPLEX PROTEIN DEPDC5"/>
    <property type="match status" value="1"/>
</dbReference>
<protein>
    <submittedName>
        <fullName evidence="4">GATOR complex protein Iml1</fullName>
    </submittedName>
</protein>
<dbReference type="InterPro" id="IPR027244">
    <property type="entry name" value="IML1"/>
</dbReference>
<gene>
    <name evidence="4" type="primary">LOC108671483</name>
</gene>
<feature type="region of interest" description="Disordered" evidence="1">
    <location>
        <begin position="331"/>
        <end position="366"/>
    </location>
</feature>
<evidence type="ECO:0000259" key="2">
    <source>
        <dbReference type="PROSITE" id="PS50186"/>
    </source>
</evidence>
<proteinExistence type="predicted"/>
<feature type="compositionally biased region" description="Basic and acidic residues" evidence="1">
    <location>
        <begin position="342"/>
        <end position="351"/>
    </location>
</feature>
<dbReference type="InterPro" id="IPR036390">
    <property type="entry name" value="WH_DNA-bd_sf"/>
</dbReference>